<dbReference type="AlphaFoldDB" id="A0A9J6AZF9"/>
<organism evidence="1 2">
    <name type="scientific">Solanum commersonii</name>
    <name type="common">Commerson's wild potato</name>
    <name type="synonym">Commerson's nightshade</name>
    <dbReference type="NCBI Taxonomy" id="4109"/>
    <lineage>
        <taxon>Eukaryota</taxon>
        <taxon>Viridiplantae</taxon>
        <taxon>Streptophyta</taxon>
        <taxon>Embryophyta</taxon>
        <taxon>Tracheophyta</taxon>
        <taxon>Spermatophyta</taxon>
        <taxon>Magnoliopsida</taxon>
        <taxon>eudicotyledons</taxon>
        <taxon>Gunneridae</taxon>
        <taxon>Pentapetalae</taxon>
        <taxon>asterids</taxon>
        <taxon>lamiids</taxon>
        <taxon>Solanales</taxon>
        <taxon>Solanaceae</taxon>
        <taxon>Solanoideae</taxon>
        <taxon>Solaneae</taxon>
        <taxon>Solanum</taxon>
    </lineage>
</organism>
<evidence type="ECO:0000313" key="1">
    <source>
        <dbReference type="EMBL" id="KAG5629682.1"/>
    </source>
</evidence>
<comment type="caution">
    <text evidence="1">The sequence shown here is derived from an EMBL/GenBank/DDBJ whole genome shotgun (WGS) entry which is preliminary data.</text>
</comment>
<proteinExistence type="predicted"/>
<name>A0A9J6AZF9_SOLCO</name>
<sequence>MEIPPSPLSPKYRFQLDSIYENFVGNLAVISEMRGEASFEVSVCAKILGGGSVRRPFGGKDQCSELEQRGGFVGYGFLVRLSMFRHLFIDLLEYGGLVLSMLNFYSSAALDLISGKCWIMTTRS</sequence>
<accession>A0A9J6AZF9</accession>
<gene>
    <name evidence="1" type="ORF">H5410_001399</name>
</gene>
<protein>
    <submittedName>
        <fullName evidence="1">Uncharacterized protein</fullName>
    </submittedName>
</protein>
<keyword evidence="2" id="KW-1185">Reference proteome</keyword>
<reference evidence="1 2" key="1">
    <citation type="submission" date="2020-09" db="EMBL/GenBank/DDBJ databases">
        <title>De no assembly of potato wild relative species, Solanum commersonii.</title>
        <authorList>
            <person name="Cho K."/>
        </authorList>
    </citation>
    <scope>NUCLEOTIDE SEQUENCE [LARGE SCALE GENOMIC DNA]</scope>
    <source>
        <strain evidence="1">LZ3.2</strain>
        <tissue evidence="1">Leaf</tissue>
    </source>
</reference>
<evidence type="ECO:0000313" key="2">
    <source>
        <dbReference type="Proteomes" id="UP000824120"/>
    </source>
</evidence>
<dbReference type="EMBL" id="JACXVP010000001">
    <property type="protein sequence ID" value="KAG5629682.1"/>
    <property type="molecule type" value="Genomic_DNA"/>
</dbReference>
<dbReference type="Proteomes" id="UP000824120">
    <property type="component" value="Chromosome 1"/>
</dbReference>